<dbReference type="SUPFAM" id="SSF51182">
    <property type="entry name" value="RmlC-like cupins"/>
    <property type="match status" value="1"/>
</dbReference>
<keyword evidence="3" id="KW-1185">Reference proteome</keyword>
<evidence type="ECO:0008006" key="4">
    <source>
        <dbReference type="Google" id="ProtNLM"/>
    </source>
</evidence>
<dbReference type="EMBL" id="JBDIME010000003">
    <property type="protein sequence ID" value="MEN2789044.1"/>
    <property type="molecule type" value="Genomic_DNA"/>
</dbReference>
<evidence type="ECO:0000313" key="2">
    <source>
        <dbReference type="EMBL" id="MEN2789044.1"/>
    </source>
</evidence>
<feature type="chain" id="PRO_5046435188" description="Cupin domain-containing protein" evidence="1">
    <location>
        <begin position="28"/>
        <end position="330"/>
    </location>
</feature>
<name>A0ABU9XZQ3_9SPHN</name>
<evidence type="ECO:0000313" key="3">
    <source>
        <dbReference type="Proteomes" id="UP001419910"/>
    </source>
</evidence>
<comment type="caution">
    <text evidence="2">The sequence shown here is derived from an EMBL/GenBank/DDBJ whole genome shotgun (WGS) entry which is preliminary data.</text>
</comment>
<accession>A0ABU9XZQ3</accession>
<organism evidence="2 3">
    <name type="scientific">Sphingomonas oligophenolica</name>
    <dbReference type="NCBI Taxonomy" id="301154"/>
    <lineage>
        <taxon>Bacteria</taxon>
        <taxon>Pseudomonadati</taxon>
        <taxon>Pseudomonadota</taxon>
        <taxon>Alphaproteobacteria</taxon>
        <taxon>Sphingomonadales</taxon>
        <taxon>Sphingomonadaceae</taxon>
        <taxon>Sphingomonas</taxon>
    </lineage>
</organism>
<dbReference type="RefSeq" id="WP_343891703.1">
    <property type="nucleotide sequence ID" value="NZ_BAAAEH010000047.1"/>
</dbReference>
<reference evidence="2 3" key="1">
    <citation type="submission" date="2024-05" db="EMBL/GenBank/DDBJ databases">
        <authorList>
            <person name="Liu Q."/>
            <person name="Xin Y.-H."/>
        </authorList>
    </citation>
    <scope>NUCLEOTIDE SEQUENCE [LARGE SCALE GENOMIC DNA]</scope>
    <source>
        <strain evidence="2 3">CGMCC 1.10181</strain>
    </source>
</reference>
<dbReference type="InterPro" id="IPR014710">
    <property type="entry name" value="RmlC-like_jellyroll"/>
</dbReference>
<evidence type="ECO:0000256" key="1">
    <source>
        <dbReference type="SAM" id="SignalP"/>
    </source>
</evidence>
<feature type="signal peptide" evidence="1">
    <location>
        <begin position="1"/>
        <end position="27"/>
    </location>
</feature>
<sequence>MHLMKALVSVSMFAAAVSIGSPGFAQAAPAQAMPMPGPARERPPLLFGWSPKKNPVDAYVAPNKPLWKFADVLALHRGQPNWIQPVVRNKDLAADWHQLAPGGKTVEVLYPDNRVGMIVWSGQVRVSIKGQEPFVASKGFEINIPLRLPFTMETVGSDPALWLEIHQANDTPIYPVTSSPTKPRDIPGYTYTKVVLSGGDGAYDGANKPYLDYYKDVIGADARAGAFIASDHFFMNNIRGKGTPTPPPSNLGHFHVDFTEFWFVMEGNIDYQIEGVPFFTAAPGDIVTAAMGRWHRASFGGPVGQMDTRVAINPFPRGLHDFAADSGGRQ</sequence>
<gene>
    <name evidence="2" type="ORF">ABC974_05355</name>
</gene>
<dbReference type="InterPro" id="IPR011051">
    <property type="entry name" value="RmlC_Cupin_sf"/>
</dbReference>
<keyword evidence="1" id="KW-0732">Signal</keyword>
<protein>
    <recommendedName>
        <fullName evidence="4">Cupin domain-containing protein</fullName>
    </recommendedName>
</protein>
<proteinExistence type="predicted"/>
<dbReference type="Gene3D" id="2.60.120.10">
    <property type="entry name" value="Jelly Rolls"/>
    <property type="match status" value="2"/>
</dbReference>
<dbReference type="Proteomes" id="UP001419910">
    <property type="component" value="Unassembled WGS sequence"/>
</dbReference>